<dbReference type="Pfam" id="PF06035">
    <property type="entry name" value="Peptidase_C93"/>
    <property type="match status" value="1"/>
</dbReference>
<dbReference type="Gene3D" id="3.10.620.30">
    <property type="match status" value="1"/>
</dbReference>
<keyword evidence="2" id="KW-1185">Reference proteome</keyword>
<name>A0A410K295_9BACT</name>
<dbReference type="InterPro" id="IPR010319">
    <property type="entry name" value="Transglutaminase-like_Cys_pept"/>
</dbReference>
<gene>
    <name evidence="1" type="ORF">EP073_07935</name>
</gene>
<dbReference type="OrthoDB" id="5401788at2"/>
<evidence type="ECO:0000313" key="2">
    <source>
        <dbReference type="Proteomes" id="UP000287502"/>
    </source>
</evidence>
<dbReference type="Proteomes" id="UP000287502">
    <property type="component" value="Chromosome"/>
</dbReference>
<protein>
    <submittedName>
        <fullName evidence="1">Transglutaminase</fullName>
    </submittedName>
</protein>
<dbReference type="AlphaFoldDB" id="A0A410K295"/>
<evidence type="ECO:0000313" key="1">
    <source>
        <dbReference type="EMBL" id="QAR34493.1"/>
    </source>
</evidence>
<accession>A0A410K295</accession>
<dbReference type="PANTHER" id="PTHR39327:SF1">
    <property type="entry name" value="BLR5470 PROTEIN"/>
    <property type="match status" value="1"/>
</dbReference>
<dbReference type="EMBL" id="CP035108">
    <property type="protein sequence ID" value="QAR34493.1"/>
    <property type="molecule type" value="Genomic_DNA"/>
</dbReference>
<proteinExistence type="predicted"/>
<organism evidence="1 2">
    <name type="scientific">Geovibrio thiophilus</name>
    <dbReference type="NCBI Taxonomy" id="139438"/>
    <lineage>
        <taxon>Bacteria</taxon>
        <taxon>Pseudomonadati</taxon>
        <taxon>Deferribacterota</taxon>
        <taxon>Deferribacteres</taxon>
        <taxon>Deferribacterales</taxon>
        <taxon>Geovibrionaceae</taxon>
        <taxon>Geovibrio</taxon>
    </lineage>
</organism>
<sequence length="213" mass="24019">MLISSAAAILYVAAAVSSETFYIPEDALNAFKSRYGMQADKRLTGLLNLMNELVSSDEDTKIIEVNKFFNQIEYRSDALAWGKSDYWASRLEFLGKGMGDCEDYAVAKFLTLIQLGVPQEKLFLTYVKAIGYAEVAHMVVSYYPKNGAVPLVLDNYNKQILPATQRNDLVPVYSFTANDLYIQKQQGLGKRVNPSSSKNLQKLKEIDLEIYKR</sequence>
<reference evidence="1 2" key="1">
    <citation type="submission" date="2019-01" db="EMBL/GenBank/DDBJ databases">
        <title>Geovibrio thiophilus DSM 11263, complete genome.</title>
        <authorList>
            <person name="Spring S."/>
            <person name="Bunk B."/>
            <person name="Sproer C."/>
        </authorList>
    </citation>
    <scope>NUCLEOTIDE SEQUENCE [LARGE SCALE GENOMIC DNA]</scope>
    <source>
        <strain evidence="1 2">DSM 11263</strain>
    </source>
</reference>
<dbReference type="KEGG" id="gtl:EP073_07935"/>
<dbReference type="PANTHER" id="PTHR39327">
    <property type="match status" value="1"/>
</dbReference>